<name>A0A1E8E585_9GAMM</name>
<comment type="similarity">
    <text evidence="1 2">Belongs to the UPF0102 family.</text>
</comment>
<dbReference type="STRING" id="202956.BJN41_01335"/>
<dbReference type="Gene3D" id="3.40.1350.10">
    <property type="match status" value="1"/>
</dbReference>
<dbReference type="AlphaFoldDB" id="A0A1E8E585"/>
<dbReference type="InterPro" id="IPR011856">
    <property type="entry name" value="tRNA_endonuc-like_dom_sf"/>
</dbReference>
<dbReference type="Proteomes" id="UP000186931">
    <property type="component" value="Unassembled WGS sequence"/>
</dbReference>
<dbReference type="GO" id="GO:0003676">
    <property type="term" value="F:nucleic acid binding"/>
    <property type="evidence" value="ECO:0007669"/>
    <property type="project" value="InterPro"/>
</dbReference>
<dbReference type="InterPro" id="IPR011335">
    <property type="entry name" value="Restrct_endonuc-II-like"/>
</dbReference>
<dbReference type="CDD" id="cd20736">
    <property type="entry name" value="PoNe_Nuclease"/>
    <property type="match status" value="1"/>
</dbReference>
<gene>
    <name evidence="3" type="ORF">BJN41_01335</name>
</gene>
<dbReference type="RefSeq" id="WP_070152446.1">
    <property type="nucleotide sequence ID" value="NZ_MKQS01000001.1"/>
</dbReference>
<dbReference type="PANTHER" id="PTHR34039:SF1">
    <property type="entry name" value="UPF0102 PROTEIN YRAN"/>
    <property type="match status" value="1"/>
</dbReference>
<sequence>MNQKTLQQNIGTWAEQAAWQYLQQHGWRMLEQNYHSAFGEIDGIFIQAEQLIFVEVKARSQTGYGKAYEVVSTSKQRKIMKTALQFLTKYPHYSEYYCRFDVICFDFSRQFAKTVQQDFSKYPYDLQWIENAFTFDADLINL</sequence>
<proteinExistence type="inferred from homology"/>
<evidence type="ECO:0000313" key="3">
    <source>
        <dbReference type="EMBL" id="OFE44787.1"/>
    </source>
</evidence>
<dbReference type="SUPFAM" id="SSF52980">
    <property type="entry name" value="Restriction endonuclease-like"/>
    <property type="match status" value="1"/>
</dbReference>
<dbReference type="PANTHER" id="PTHR34039">
    <property type="entry name" value="UPF0102 PROTEIN YRAN"/>
    <property type="match status" value="1"/>
</dbReference>
<protein>
    <recommendedName>
        <fullName evidence="2">UPF0102 protein BJN41_01335</fullName>
    </recommendedName>
</protein>
<reference evidence="3 4" key="1">
    <citation type="submission" date="2016-10" db="EMBL/GenBank/DDBJ databases">
        <title>Genome of airborne Acinetobacter sp. 5-2Ac02 in the hospital environment: Species near to Acinetobacter towneri.</title>
        <authorList>
            <person name="Barbosa B."/>
            <person name="Fernandez-Garcia L."/>
            <person name="Gato E."/>
            <person name="Leao R."/>
            <person name="Albano R."/>
            <person name="Fernandez B."/>
            <person name="Fernandez-Cuenca F."/>
            <person name="Marques E."/>
            <person name="Tomas M."/>
        </authorList>
    </citation>
    <scope>NUCLEOTIDE SEQUENCE [LARGE SCALE GENOMIC DNA]</scope>
    <source>
        <strain evidence="3 4">5-2Ac02</strain>
    </source>
</reference>
<evidence type="ECO:0000313" key="4">
    <source>
        <dbReference type="Proteomes" id="UP000186931"/>
    </source>
</evidence>
<organism evidence="3 4">
    <name type="scientific">Acinetobacter towneri</name>
    <dbReference type="NCBI Taxonomy" id="202956"/>
    <lineage>
        <taxon>Bacteria</taxon>
        <taxon>Pseudomonadati</taxon>
        <taxon>Pseudomonadota</taxon>
        <taxon>Gammaproteobacteria</taxon>
        <taxon>Moraxellales</taxon>
        <taxon>Moraxellaceae</taxon>
        <taxon>Acinetobacter</taxon>
    </lineage>
</organism>
<evidence type="ECO:0000256" key="1">
    <source>
        <dbReference type="ARBA" id="ARBA00006738"/>
    </source>
</evidence>
<dbReference type="InterPro" id="IPR003509">
    <property type="entry name" value="UPF0102_YraN-like"/>
</dbReference>
<dbReference type="HAMAP" id="MF_00048">
    <property type="entry name" value="UPF0102"/>
    <property type="match status" value="1"/>
</dbReference>
<dbReference type="eggNOG" id="COG0792">
    <property type="taxonomic scope" value="Bacteria"/>
</dbReference>
<accession>A0A1E8E585</accession>
<dbReference type="Pfam" id="PF02021">
    <property type="entry name" value="UPF0102"/>
    <property type="match status" value="1"/>
</dbReference>
<dbReference type="EMBL" id="MKQS01000001">
    <property type="protein sequence ID" value="OFE44787.1"/>
    <property type="molecule type" value="Genomic_DNA"/>
</dbReference>
<dbReference type="NCBIfam" id="TIGR00252">
    <property type="entry name" value="YraN family protein"/>
    <property type="match status" value="1"/>
</dbReference>
<comment type="caution">
    <text evidence="3">The sequence shown here is derived from an EMBL/GenBank/DDBJ whole genome shotgun (WGS) entry which is preliminary data.</text>
</comment>
<dbReference type="NCBIfam" id="NF009150">
    <property type="entry name" value="PRK12497.1-3"/>
    <property type="match status" value="1"/>
</dbReference>
<evidence type="ECO:0000256" key="2">
    <source>
        <dbReference type="HAMAP-Rule" id="MF_00048"/>
    </source>
</evidence>